<feature type="domain" description="DUF4296" evidence="2">
    <location>
        <begin position="24"/>
        <end position="103"/>
    </location>
</feature>
<dbReference type="EMBL" id="CP038810">
    <property type="protein sequence ID" value="QBZ97399.1"/>
    <property type="molecule type" value="Genomic_DNA"/>
</dbReference>
<dbReference type="RefSeq" id="WP_136151360.1">
    <property type="nucleotide sequence ID" value="NZ_CP038810.1"/>
</dbReference>
<gene>
    <name evidence="3" type="ORF">GS03_00888</name>
</gene>
<reference evidence="3 4" key="1">
    <citation type="submission" date="2019-04" db="EMBL/GenBank/DDBJ databases">
        <title>Flavobacterium sp. GS03.</title>
        <authorList>
            <person name="Kim H."/>
        </authorList>
    </citation>
    <scope>NUCLEOTIDE SEQUENCE [LARGE SCALE GENOMIC DNA]</scope>
    <source>
        <strain evidence="3 4">GS03</strain>
    </source>
</reference>
<organism evidence="3 4">
    <name type="scientific">Flavobacterium sangjuense</name>
    <dbReference type="NCBI Taxonomy" id="2518177"/>
    <lineage>
        <taxon>Bacteria</taxon>
        <taxon>Pseudomonadati</taxon>
        <taxon>Bacteroidota</taxon>
        <taxon>Flavobacteriia</taxon>
        <taxon>Flavobacteriales</taxon>
        <taxon>Flavobacteriaceae</taxon>
        <taxon>Flavobacterium</taxon>
    </lineage>
</organism>
<evidence type="ECO:0000313" key="4">
    <source>
        <dbReference type="Proteomes" id="UP000296862"/>
    </source>
</evidence>
<dbReference type="AlphaFoldDB" id="A0A4P7PRD9"/>
<dbReference type="Pfam" id="PF14129">
    <property type="entry name" value="DUF4296"/>
    <property type="match status" value="1"/>
</dbReference>
<name>A0A4P7PRD9_9FLAO</name>
<dbReference type="KEGG" id="fsn:GS03_00888"/>
<accession>A0A4P7PRD9</accession>
<feature type="region of interest" description="Disordered" evidence="1">
    <location>
        <begin position="110"/>
        <end position="134"/>
    </location>
</feature>
<protein>
    <recommendedName>
        <fullName evidence="2">DUF4296 domain-containing protein</fullName>
    </recommendedName>
</protein>
<sequence length="134" mass="15075">MKRSILLGLIVLLFGCNSNSVEKPENLIDKDKMVAILYDISLLEAIKSQNINGGLTAKMGNDYIYKKYKIDSIQFAKSNKYYASDIEEYKKIIEKVKEKLSAETVKVEAEMRKNGQAVPPNPNSTLNSDTPQVQ</sequence>
<evidence type="ECO:0000256" key="1">
    <source>
        <dbReference type="SAM" id="MobiDB-lite"/>
    </source>
</evidence>
<evidence type="ECO:0000259" key="2">
    <source>
        <dbReference type="Pfam" id="PF14129"/>
    </source>
</evidence>
<dbReference type="InterPro" id="IPR025381">
    <property type="entry name" value="DUF4296"/>
</dbReference>
<dbReference type="PROSITE" id="PS51257">
    <property type="entry name" value="PROKAR_LIPOPROTEIN"/>
    <property type="match status" value="1"/>
</dbReference>
<dbReference type="OrthoDB" id="1525222at2"/>
<dbReference type="Proteomes" id="UP000296862">
    <property type="component" value="Chromosome"/>
</dbReference>
<feature type="compositionally biased region" description="Polar residues" evidence="1">
    <location>
        <begin position="123"/>
        <end position="134"/>
    </location>
</feature>
<keyword evidence="4" id="KW-1185">Reference proteome</keyword>
<evidence type="ECO:0000313" key="3">
    <source>
        <dbReference type="EMBL" id="QBZ97399.1"/>
    </source>
</evidence>
<proteinExistence type="predicted"/>